<dbReference type="Pfam" id="PF23584">
    <property type="entry name" value="DUF7136"/>
    <property type="match status" value="1"/>
</dbReference>
<protein>
    <recommendedName>
        <fullName evidence="2">DUF7136 domain-containing protein</fullName>
    </recommendedName>
</protein>
<dbReference type="GeneID" id="70231240"/>
<dbReference type="RefSeq" id="XP_046052705.1">
    <property type="nucleotide sequence ID" value="XM_046201286.1"/>
</dbReference>
<evidence type="ECO:0000256" key="1">
    <source>
        <dbReference type="SAM" id="SignalP"/>
    </source>
</evidence>
<accession>A0A9P9HPP5</accession>
<dbReference type="EMBL" id="JAGMUX010000004">
    <property type="protein sequence ID" value="KAH7260828.1"/>
    <property type="molecule type" value="Genomic_DNA"/>
</dbReference>
<dbReference type="Proteomes" id="UP000720189">
    <property type="component" value="Unassembled WGS sequence"/>
</dbReference>
<dbReference type="InterPro" id="IPR055560">
    <property type="entry name" value="DUF7136"/>
</dbReference>
<feature type="chain" id="PRO_5040180179" description="DUF7136 domain-containing protein" evidence="1">
    <location>
        <begin position="24"/>
        <end position="237"/>
    </location>
</feature>
<dbReference type="AlphaFoldDB" id="A0A9P9HPP5"/>
<proteinExistence type="predicted"/>
<dbReference type="OrthoDB" id="4490227at2759"/>
<sequence>MRYLPSLACWFFLFCISISSGAAEDQDDCTGTFEVDLVFPRNKTYNPSPMMPIIFSYRNPKLISLLQPSIIYQIWDYDNMRKTVAGAEIEAPSVNLSTSGDPHFEHLFSREFNREGRWFLTVHFFWQNCFEDPDHQSSVGSHGNNIQLNDTAASFIFTTKGSSKQVDLVAATRDKNCSSPAGAAIKVQGKLRTPKYKGYDKEFCPVTPTATEADECAVTMPASAASSINAAMTSWPN</sequence>
<reference evidence="3" key="1">
    <citation type="journal article" date="2021" name="Nat. Commun.">
        <title>Genetic determinants of endophytism in the Arabidopsis root mycobiome.</title>
        <authorList>
            <person name="Mesny F."/>
            <person name="Miyauchi S."/>
            <person name="Thiergart T."/>
            <person name="Pickel B."/>
            <person name="Atanasova L."/>
            <person name="Karlsson M."/>
            <person name="Huettel B."/>
            <person name="Barry K.W."/>
            <person name="Haridas S."/>
            <person name="Chen C."/>
            <person name="Bauer D."/>
            <person name="Andreopoulos W."/>
            <person name="Pangilinan J."/>
            <person name="LaButti K."/>
            <person name="Riley R."/>
            <person name="Lipzen A."/>
            <person name="Clum A."/>
            <person name="Drula E."/>
            <person name="Henrissat B."/>
            <person name="Kohler A."/>
            <person name="Grigoriev I.V."/>
            <person name="Martin F.M."/>
            <person name="Hacquard S."/>
        </authorList>
    </citation>
    <scope>NUCLEOTIDE SEQUENCE</scope>
    <source>
        <strain evidence="3">MPI-CAGE-AT-0023</strain>
    </source>
</reference>
<comment type="caution">
    <text evidence="3">The sequence shown here is derived from an EMBL/GenBank/DDBJ whole genome shotgun (WGS) entry which is preliminary data.</text>
</comment>
<feature type="signal peptide" evidence="1">
    <location>
        <begin position="1"/>
        <end position="23"/>
    </location>
</feature>
<evidence type="ECO:0000313" key="3">
    <source>
        <dbReference type="EMBL" id="KAH7260828.1"/>
    </source>
</evidence>
<evidence type="ECO:0000259" key="2">
    <source>
        <dbReference type="Pfam" id="PF23584"/>
    </source>
</evidence>
<keyword evidence="4" id="KW-1185">Reference proteome</keyword>
<feature type="domain" description="DUF7136" evidence="2">
    <location>
        <begin position="30"/>
        <end position="235"/>
    </location>
</feature>
<gene>
    <name evidence="3" type="ORF">BKA55DRAFT_735098</name>
</gene>
<keyword evidence="1" id="KW-0732">Signal</keyword>
<evidence type="ECO:0000313" key="4">
    <source>
        <dbReference type="Proteomes" id="UP000720189"/>
    </source>
</evidence>
<name>A0A9P9HPP5_FUSRE</name>
<organism evidence="3 4">
    <name type="scientific">Fusarium redolens</name>
    <dbReference type="NCBI Taxonomy" id="48865"/>
    <lineage>
        <taxon>Eukaryota</taxon>
        <taxon>Fungi</taxon>
        <taxon>Dikarya</taxon>
        <taxon>Ascomycota</taxon>
        <taxon>Pezizomycotina</taxon>
        <taxon>Sordariomycetes</taxon>
        <taxon>Hypocreomycetidae</taxon>
        <taxon>Hypocreales</taxon>
        <taxon>Nectriaceae</taxon>
        <taxon>Fusarium</taxon>
        <taxon>Fusarium redolens species complex</taxon>
    </lineage>
</organism>